<reference evidence="2 3" key="1">
    <citation type="submission" date="2014-11" db="EMBL/GenBank/DDBJ databases">
        <authorList>
            <person name="Zhu J."/>
            <person name="Qi W."/>
            <person name="Song R."/>
        </authorList>
    </citation>
    <scope>NUCLEOTIDE SEQUENCE [LARGE SCALE GENOMIC DNA]</scope>
</reference>
<accession>A0A0G4EM52</accession>
<evidence type="ECO:0000313" key="3">
    <source>
        <dbReference type="Proteomes" id="UP000041254"/>
    </source>
</evidence>
<dbReference type="Proteomes" id="UP000041254">
    <property type="component" value="Unassembled WGS sequence"/>
</dbReference>
<dbReference type="VEuPathDB" id="CryptoDB:Vbra_20543"/>
<name>A0A0G4EM52_VITBC</name>
<protein>
    <submittedName>
        <fullName evidence="2">Uncharacterized protein</fullName>
    </submittedName>
</protein>
<dbReference type="PhylomeDB" id="A0A0G4EM52"/>
<proteinExistence type="predicted"/>
<feature type="compositionally biased region" description="Acidic residues" evidence="1">
    <location>
        <begin position="103"/>
        <end position="121"/>
    </location>
</feature>
<gene>
    <name evidence="2" type="ORF">Vbra_20543</name>
</gene>
<dbReference type="AlphaFoldDB" id="A0A0G4EM52"/>
<feature type="region of interest" description="Disordered" evidence="1">
    <location>
        <begin position="102"/>
        <end position="121"/>
    </location>
</feature>
<evidence type="ECO:0000313" key="2">
    <source>
        <dbReference type="EMBL" id="CEL98525.1"/>
    </source>
</evidence>
<evidence type="ECO:0000256" key="1">
    <source>
        <dbReference type="SAM" id="MobiDB-lite"/>
    </source>
</evidence>
<dbReference type="InParanoid" id="A0A0G4EM52"/>
<sequence length="121" mass="13162">MVTEWDFEAAGGTGGEGVVPRYLTGRSGESIDFISFYCAKRVADVLTEDFTPAHFAALPQPVRRQIVALFSVCRGPNAARHTFPECSLRAVTTFAFPAATTVTEEDLEDGQDGEEGDAMRR</sequence>
<dbReference type="EMBL" id="CDMY01000272">
    <property type="protein sequence ID" value="CEL98525.1"/>
    <property type="molecule type" value="Genomic_DNA"/>
</dbReference>
<keyword evidence="3" id="KW-1185">Reference proteome</keyword>
<organism evidence="2 3">
    <name type="scientific">Vitrella brassicaformis (strain CCMP3155)</name>
    <dbReference type="NCBI Taxonomy" id="1169540"/>
    <lineage>
        <taxon>Eukaryota</taxon>
        <taxon>Sar</taxon>
        <taxon>Alveolata</taxon>
        <taxon>Colpodellida</taxon>
        <taxon>Vitrellaceae</taxon>
        <taxon>Vitrella</taxon>
    </lineage>
</organism>